<gene>
    <name evidence="1" type="ORF">BD410DRAFT_733814</name>
</gene>
<evidence type="ECO:0000313" key="1">
    <source>
        <dbReference type="EMBL" id="TDL14613.1"/>
    </source>
</evidence>
<accession>A0A4Y7PGR5</accession>
<reference evidence="1 2" key="1">
    <citation type="submission" date="2018-06" db="EMBL/GenBank/DDBJ databases">
        <title>A transcriptomic atlas of mushroom development highlights an independent origin of complex multicellularity.</title>
        <authorList>
            <consortium name="DOE Joint Genome Institute"/>
            <person name="Krizsan K."/>
            <person name="Almasi E."/>
            <person name="Merenyi Z."/>
            <person name="Sahu N."/>
            <person name="Viragh M."/>
            <person name="Koszo T."/>
            <person name="Mondo S."/>
            <person name="Kiss B."/>
            <person name="Balint B."/>
            <person name="Kues U."/>
            <person name="Barry K."/>
            <person name="Hegedus J.C."/>
            <person name="Henrissat B."/>
            <person name="Johnson J."/>
            <person name="Lipzen A."/>
            <person name="Ohm R."/>
            <person name="Nagy I."/>
            <person name="Pangilinan J."/>
            <person name="Yan J."/>
            <person name="Xiong Y."/>
            <person name="Grigoriev I.V."/>
            <person name="Hibbett D.S."/>
            <person name="Nagy L.G."/>
        </authorList>
    </citation>
    <scope>NUCLEOTIDE SEQUENCE [LARGE SCALE GENOMIC DNA]</scope>
    <source>
        <strain evidence="1 2">SZMC22713</strain>
    </source>
</reference>
<dbReference type="Proteomes" id="UP000294933">
    <property type="component" value="Unassembled WGS sequence"/>
</dbReference>
<dbReference type="STRING" id="50990.A0A4Y7PGR5"/>
<organism evidence="1 2">
    <name type="scientific">Rickenella mellea</name>
    <dbReference type="NCBI Taxonomy" id="50990"/>
    <lineage>
        <taxon>Eukaryota</taxon>
        <taxon>Fungi</taxon>
        <taxon>Dikarya</taxon>
        <taxon>Basidiomycota</taxon>
        <taxon>Agaricomycotina</taxon>
        <taxon>Agaricomycetes</taxon>
        <taxon>Hymenochaetales</taxon>
        <taxon>Rickenellaceae</taxon>
        <taxon>Rickenella</taxon>
    </lineage>
</organism>
<sequence>MQSVQSDSIDEPVRTTTRARHEKYYFSYLVFLVEDCLFNLPRHYFEQSEAFQGMFSMPPSDRREGTSDDNPIVLDGTKLEDFEAFVKALVPMVEGGEKDVLSLQEWLAVLELAYKWDFENTRRIAIEAIAKFQMNEVDEINLTQKYGIVEWALSAYQKLMVRERPLSANEMKLLGFEFSSKMAEAREEYGKLSRSNDNQLTIHCEWYCNHCDRYNPPFQKCSICSALDPTSIARQSAIRGVIHAVFGDPVEIS</sequence>
<dbReference type="OrthoDB" id="2593747at2759"/>
<evidence type="ECO:0000313" key="2">
    <source>
        <dbReference type="Proteomes" id="UP000294933"/>
    </source>
</evidence>
<keyword evidence="2" id="KW-1185">Reference proteome</keyword>
<dbReference type="AlphaFoldDB" id="A0A4Y7PGR5"/>
<dbReference type="EMBL" id="ML170321">
    <property type="protein sequence ID" value="TDL14613.1"/>
    <property type="molecule type" value="Genomic_DNA"/>
</dbReference>
<dbReference type="VEuPathDB" id="FungiDB:BD410DRAFT_733814"/>
<proteinExistence type="predicted"/>
<protein>
    <submittedName>
        <fullName evidence="1">Uncharacterized protein</fullName>
    </submittedName>
</protein>
<name>A0A4Y7PGR5_9AGAM</name>